<keyword evidence="6" id="KW-1185">Reference proteome</keyword>
<feature type="domain" description="HTH araC/xylS-type" evidence="4">
    <location>
        <begin position="48"/>
        <end position="148"/>
    </location>
</feature>
<comment type="caution">
    <text evidence="5">The sequence shown here is derived from an EMBL/GenBank/DDBJ whole genome shotgun (WGS) entry which is preliminary data.</text>
</comment>
<proteinExistence type="predicted"/>
<dbReference type="Proteomes" id="UP000653644">
    <property type="component" value="Unassembled WGS sequence"/>
</dbReference>
<reference evidence="6" key="1">
    <citation type="journal article" date="2019" name="Int. J. Syst. Evol. Microbiol.">
        <title>The Global Catalogue of Microorganisms (GCM) 10K type strain sequencing project: providing services to taxonomists for standard genome sequencing and annotation.</title>
        <authorList>
            <consortium name="The Broad Institute Genomics Platform"/>
            <consortium name="The Broad Institute Genome Sequencing Center for Infectious Disease"/>
            <person name="Wu L."/>
            <person name="Ma J."/>
        </authorList>
    </citation>
    <scope>NUCLEOTIDE SEQUENCE [LARGE SCALE GENOMIC DNA]</scope>
    <source>
        <strain evidence="6">JCM 4733</strain>
    </source>
</reference>
<dbReference type="InterPro" id="IPR053142">
    <property type="entry name" value="PchR_regulatory_protein"/>
</dbReference>
<protein>
    <recommendedName>
        <fullName evidence="4">HTH araC/xylS-type domain-containing protein</fullName>
    </recommendedName>
</protein>
<dbReference type="PANTHER" id="PTHR47893">
    <property type="entry name" value="REGULATORY PROTEIN PCHR"/>
    <property type="match status" value="1"/>
</dbReference>
<evidence type="ECO:0000256" key="1">
    <source>
        <dbReference type="ARBA" id="ARBA00023015"/>
    </source>
</evidence>
<name>A0ABQ3CQF1_9ACTN</name>
<dbReference type="SMART" id="SM00342">
    <property type="entry name" value="HTH_ARAC"/>
    <property type="match status" value="1"/>
</dbReference>
<sequence>MMRRVKELRYSNENGVRGAAATSAATGGRGDAPPSQAPVGSDRRSLRAAAMRMAEERLREEDLSPTVIAQELNVSVRTLHRSFTGTGESIMGYVRRRRLEQAREALLSGHGEVSVSEVAQRWHFADSSHFIRAFRVHFGITPARVLHLNG</sequence>
<evidence type="ECO:0000259" key="4">
    <source>
        <dbReference type="PROSITE" id="PS01124"/>
    </source>
</evidence>
<accession>A0ABQ3CQF1</accession>
<feature type="region of interest" description="Disordered" evidence="3">
    <location>
        <begin position="9"/>
        <end position="44"/>
    </location>
</feature>
<dbReference type="InterPro" id="IPR009057">
    <property type="entry name" value="Homeodomain-like_sf"/>
</dbReference>
<dbReference type="InterPro" id="IPR018060">
    <property type="entry name" value="HTH_AraC"/>
</dbReference>
<dbReference type="Gene3D" id="1.10.10.60">
    <property type="entry name" value="Homeodomain-like"/>
    <property type="match status" value="1"/>
</dbReference>
<keyword evidence="2" id="KW-0804">Transcription</keyword>
<dbReference type="EMBL" id="BMVN01000014">
    <property type="protein sequence ID" value="GHA34109.1"/>
    <property type="molecule type" value="Genomic_DNA"/>
</dbReference>
<gene>
    <name evidence="5" type="ORF">GCM10010345_43350</name>
</gene>
<evidence type="ECO:0000256" key="3">
    <source>
        <dbReference type="SAM" id="MobiDB-lite"/>
    </source>
</evidence>
<dbReference type="PANTHER" id="PTHR47893:SF1">
    <property type="entry name" value="REGULATORY PROTEIN PCHR"/>
    <property type="match status" value="1"/>
</dbReference>
<evidence type="ECO:0000313" key="5">
    <source>
        <dbReference type="EMBL" id="GHA34109.1"/>
    </source>
</evidence>
<keyword evidence="1" id="KW-0805">Transcription regulation</keyword>
<feature type="compositionally biased region" description="Low complexity" evidence="3">
    <location>
        <begin position="15"/>
        <end position="26"/>
    </location>
</feature>
<dbReference type="PROSITE" id="PS01124">
    <property type="entry name" value="HTH_ARAC_FAMILY_2"/>
    <property type="match status" value="1"/>
</dbReference>
<evidence type="ECO:0000256" key="2">
    <source>
        <dbReference type="ARBA" id="ARBA00023163"/>
    </source>
</evidence>
<organism evidence="5 6">
    <name type="scientific">Streptomyces canarius</name>
    <dbReference type="NCBI Taxonomy" id="285453"/>
    <lineage>
        <taxon>Bacteria</taxon>
        <taxon>Bacillati</taxon>
        <taxon>Actinomycetota</taxon>
        <taxon>Actinomycetes</taxon>
        <taxon>Kitasatosporales</taxon>
        <taxon>Streptomycetaceae</taxon>
        <taxon>Streptomyces</taxon>
    </lineage>
</organism>
<evidence type="ECO:0000313" key="6">
    <source>
        <dbReference type="Proteomes" id="UP000653644"/>
    </source>
</evidence>
<dbReference type="Pfam" id="PF12833">
    <property type="entry name" value="HTH_18"/>
    <property type="match status" value="1"/>
</dbReference>
<dbReference type="SUPFAM" id="SSF46689">
    <property type="entry name" value="Homeodomain-like"/>
    <property type="match status" value="1"/>
</dbReference>